<gene>
    <name evidence="1" type="ORF">FA95DRAFT_1578804</name>
</gene>
<name>A0ACB8R0C1_9AGAM</name>
<protein>
    <submittedName>
        <fullName evidence="1">Uncharacterized protein</fullName>
    </submittedName>
</protein>
<reference evidence="1" key="1">
    <citation type="submission" date="2021-02" db="EMBL/GenBank/DDBJ databases">
        <authorList>
            <consortium name="DOE Joint Genome Institute"/>
            <person name="Ahrendt S."/>
            <person name="Looney B.P."/>
            <person name="Miyauchi S."/>
            <person name="Morin E."/>
            <person name="Drula E."/>
            <person name="Courty P.E."/>
            <person name="Chicoki N."/>
            <person name="Fauchery L."/>
            <person name="Kohler A."/>
            <person name="Kuo A."/>
            <person name="Labutti K."/>
            <person name="Pangilinan J."/>
            <person name="Lipzen A."/>
            <person name="Riley R."/>
            <person name="Andreopoulos W."/>
            <person name="He G."/>
            <person name="Johnson J."/>
            <person name="Barry K.W."/>
            <person name="Grigoriev I.V."/>
            <person name="Nagy L."/>
            <person name="Hibbett D."/>
            <person name="Henrissat B."/>
            <person name="Matheny P.B."/>
            <person name="Labbe J."/>
            <person name="Martin F."/>
        </authorList>
    </citation>
    <scope>NUCLEOTIDE SEQUENCE</scope>
    <source>
        <strain evidence="1">FP105234-sp</strain>
    </source>
</reference>
<dbReference type="Proteomes" id="UP000814033">
    <property type="component" value="Unassembled WGS sequence"/>
</dbReference>
<evidence type="ECO:0000313" key="2">
    <source>
        <dbReference type="Proteomes" id="UP000814033"/>
    </source>
</evidence>
<evidence type="ECO:0000313" key="1">
    <source>
        <dbReference type="EMBL" id="KAI0037495.1"/>
    </source>
</evidence>
<proteinExistence type="predicted"/>
<comment type="caution">
    <text evidence="1">The sequence shown here is derived from an EMBL/GenBank/DDBJ whole genome shotgun (WGS) entry which is preliminary data.</text>
</comment>
<dbReference type="EMBL" id="MU276908">
    <property type="protein sequence ID" value="KAI0037495.1"/>
    <property type="molecule type" value="Genomic_DNA"/>
</dbReference>
<sequence>GLVTVVVEAVVAARAEAASSFKCSSAISAGPGSLTDVPCVAAIDHPALLDEERRVEALLRGAAVSSSDVALSGVRALASFPPTVRTGKSMLRVRGVNGLMSEGEGVRCGLARRIISVCVLSGRPKSGGQAEERTRWSRDILSVVYCREILTL</sequence>
<reference evidence="1" key="2">
    <citation type="journal article" date="2022" name="New Phytol.">
        <title>Evolutionary transition to the ectomycorrhizal habit in the genomes of a hyperdiverse lineage of mushroom-forming fungi.</title>
        <authorList>
            <person name="Looney B."/>
            <person name="Miyauchi S."/>
            <person name="Morin E."/>
            <person name="Drula E."/>
            <person name="Courty P.E."/>
            <person name="Kohler A."/>
            <person name="Kuo A."/>
            <person name="LaButti K."/>
            <person name="Pangilinan J."/>
            <person name="Lipzen A."/>
            <person name="Riley R."/>
            <person name="Andreopoulos W."/>
            <person name="He G."/>
            <person name="Johnson J."/>
            <person name="Nolan M."/>
            <person name="Tritt A."/>
            <person name="Barry K.W."/>
            <person name="Grigoriev I.V."/>
            <person name="Nagy L.G."/>
            <person name="Hibbett D."/>
            <person name="Henrissat B."/>
            <person name="Matheny P.B."/>
            <person name="Labbe J."/>
            <person name="Martin F.M."/>
        </authorList>
    </citation>
    <scope>NUCLEOTIDE SEQUENCE</scope>
    <source>
        <strain evidence="1">FP105234-sp</strain>
    </source>
</reference>
<feature type="non-terminal residue" evidence="1">
    <location>
        <position position="1"/>
    </location>
</feature>
<accession>A0ACB8R0C1</accession>
<organism evidence="1 2">
    <name type="scientific">Auriscalpium vulgare</name>
    <dbReference type="NCBI Taxonomy" id="40419"/>
    <lineage>
        <taxon>Eukaryota</taxon>
        <taxon>Fungi</taxon>
        <taxon>Dikarya</taxon>
        <taxon>Basidiomycota</taxon>
        <taxon>Agaricomycotina</taxon>
        <taxon>Agaricomycetes</taxon>
        <taxon>Russulales</taxon>
        <taxon>Auriscalpiaceae</taxon>
        <taxon>Auriscalpium</taxon>
    </lineage>
</organism>
<keyword evidence="2" id="KW-1185">Reference proteome</keyword>